<gene>
    <name evidence="2" type="ORF">GGR90_002322</name>
</gene>
<keyword evidence="2" id="KW-0378">Hydrolase</keyword>
<dbReference type="SUPFAM" id="SSF100950">
    <property type="entry name" value="NagB/RpiA/CoA transferase-like"/>
    <property type="match status" value="2"/>
</dbReference>
<keyword evidence="3" id="KW-1185">Reference proteome</keyword>
<evidence type="ECO:0000259" key="1">
    <source>
        <dbReference type="Pfam" id="PF13336"/>
    </source>
</evidence>
<sequence>MAPVPFDPADIAELLPAGGRVLVTGASGESVLLAEAVMAAGEAIGAMTFTGIFVPGLNRYSYLASATARVETFFVTPPLKKDLGGRVEQLPLCYSDIRRRLREVQIDALICMVTPPDDQGLCSFGPAVDFAAELWPHIPIRIAHINPAMPRTRGDSGIPFSALTAYVEQAAGFDGEPDGTADPIAEAIAGHVAPWITDGATLQTGVGKVPGAILRALTGRRNLRIHSGLVGDEVVDLLEAGALASGQAVTAGVAIGSRRLYHAIEGTEFAFLPAAVTHDRAIIAGIPNFVAINSALEVDLLGQVFSEFGPRGLISGPGGAPDFTAGARQGGGLRVIALPAAADGGAISRIALPGASSGPVTLGRMDSDIIATEFGAADIRGLSYDERAEALVAIAAPQHREALTAGWRAYAAKL</sequence>
<dbReference type="Proteomes" id="UP000535078">
    <property type="component" value="Unassembled WGS sequence"/>
</dbReference>
<dbReference type="PANTHER" id="PTHR21432">
    <property type="entry name" value="ACETYL-COA HYDROLASE-RELATED"/>
    <property type="match status" value="1"/>
</dbReference>
<dbReference type="PANTHER" id="PTHR21432:SF20">
    <property type="entry name" value="ACETYL-COA HYDROLASE"/>
    <property type="match status" value="1"/>
</dbReference>
<accession>A0A7X5XRU4</accession>
<reference evidence="2 3" key="1">
    <citation type="submission" date="2020-03" db="EMBL/GenBank/DDBJ databases">
        <title>Genomic Encyclopedia of Type Strains, Phase IV (KMG-IV): sequencing the most valuable type-strain genomes for metagenomic binning, comparative biology and taxonomic classification.</title>
        <authorList>
            <person name="Goeker M."/>
        </authorList>
    </citation>
    <scope>NUCLEOTIDE SEQUENCE [LARGE SCALE GENOMIC DNA]</scope>
    <source>
        <strain evidence="2 3">DSM 25229</strain>
    </source>
</reference>
<protein>
    <submittedName>
        <fullName evidence="2">Acyl-CoA hydrolase</fullName>
    </submittedName>
</protein>
<dbReference type="GO" id="GO:0006083">
    <property type="term" value="P:acetate metabolic process"/>
    <property type="evidence" value="ECO:0007669"/>
    <property type="project" value="InterPro"/>
</dbReference>
<dbReference type="Gene3D" id="3.40.1080.20">
    <property type="entry name" value="Acetyl-CoA hydrolase/transferase C-terminal domain"/>
    <property type="match status" value="1"/>
</dbReference>
<dbReference type="Gene3D" id="3.40.1080.10">
    <property type="entry name" value="Glutaconate Coenzyme A-transferase"/>
    <property type="match status" value="1"/>
</dbReference>
<evidence type="ECO:0000313" key="2">
    <source>
        <dbReference type="EMBL" id="NJB90128.1"/>
    </source>
</evidence>
<dbReference type="GO" id="GO:0008775">
    <property type="term" value="F:acetate CoA-transferase activity"/>
    <property type="evidence" value="ECO:0007669"/>
    <property type="project" value="InterPro"/>
</dbReference>
<evidence type="ECO:0000313" key="3">
    <source>
        <dbReference type="Proteomes" id="UP000535078"/>
    </source>
</evidence>
<dbReference type="GO" id="GO:0016787">
    <property type="term" value="F:hydrolase activity"/>
    <property type="evidence" value="ECO:0007669"/>
    <property type="project" value="UniProtKB-KW"/>
</dbReference>
<comment type="caution">
    <text evidence="2">The sequence shown here is derived from an EMBL/GenBank/DDBJ whole genome shotgun (WGS) entry which is preliminary data.</text>
</comment>
<dbReference type="Pfam" id="PF13336">
    <property type="entry name" value="AcetylCoA_hyd_C"/>
    <property type="match status" value="1"/>
</dbReference>
<dbReference type="AlphaFoldDB" id="A0A7X5XRU4"/>
<dbReference type="Gene3D" id="3.30.750.70">
    <property type="entry name" value="4-hydroxybutyrate coenzyme like domains"/>
    <property type="match status" value="1"/>
</dbReference>
<dbReference type="InterPro" id="IPR037171">
    <property type="entry name" value="NagB/RpiA_transferase-like"/>
</dbReference>
<dbReference type="InterPro" id="IPR038460">
    <property type="entry name" value="AcetylCoA_hyd_C_sf"/>
</dbReference>
<feature type="domain" description="Acetyl-CoA hydrolase/transferase C-terminal" evidence="1">
    <location>
        <begin position="256"/>
        <end position="405"/>
    </location>
</feature>
<dbReference type="InterPro" id="IPR026888">
    <property type="entry name" value="AcetylCoA_hyd_C"/>
</dbReference>
<dbReference type="InterPro" id="IPR046433">
    <property type="entry name" value="ActCoA_hydro"/>
</dbReference>
<dbReference type="EMBL" id="JAATIT010000003">
    <property type="protein sequence ID" value="NJB90128.1"/>
    <property type="molecule type" value="Genomic_DNA"/>
</dbReference>
<dbReference type="RefSeq" id="WP_167921607.1">
    <property type="nucleotide sequence ID" value="NZ_JAATIT010000003.1"/>
</dbReference>
<organism evidence="2 3">
    <name type="scientific">Sphingopyxis italica</name>
    <dbReference type="NCBI Taxonomy" id="1129133"/>
    <lineage>
        <taxon>Bacteria</taxon>
        <taxon>Pseudomonadati</taxon>
        <taxon>Pseudomonadota</taxon>
        <taxon>Alphaproteobacteria</taxon>
        <taxon>Sphingomonadales</taxon>
        <taxon>Sphingomonadaceae</taxon>
        <taxon>Sphingopyxis</taxon>
    </lineage>
</organism>
<proteinExistence type="predicted"/>
<name>A0A7X5XRU4_9SPHN</name>